<dbReference type="InterPro" id="IPR006522">
    <property type="entry name" value="Phage_virion_morphogenesis"/>
</dbReference>
<sequence>MTAQLAITGDDILLKALRKVSSPATRREILDTLGSYGVSSTQQRFREKKTPEGASWKESRRASQGGQTLRDRNYLYRSLSYLASDKSVEWGTNLIYAAIHQFGGIIRPKNGGVLVFQGLNGFVFTKKVTIPARPYMGINNDDRSEMGELIKDYLGRAFQ</sequence>
<comment type="caution">
    <text evidence="2">The sequence shown here is derived from an EMBL/GenBank/DDBJ whole genome shotgun (WGS) entry which is preliminary data.</text>
</comment>
<dbReference type="AlphaFoldDB" id="A0A2W5MVB7"/>
<dbReference type="Proteomes" id="UP000249417">
    <property type="component" value="Unassembled WGS sequence"/>
</dbReference>
<evidence type="ECO:0000313" key="2">
    <source>
        <dbReference type="EMBL" id="PZQ45162.1"/>
    </source>
</evidence>
<gene>
    <name evidence="2" type="ORF">DI551_08215</name>
</gene>
<organism evidence="2 3">
    <name type="scientific">Micavibrio aeruginosavorus</name>
    <dbReference type="NCBI Taxonomy" id="349221"/>
    <lineage>
        <taxon>Bacteria</taxon>
        <taxon>Pseudomonadati</taxon>
        <taxon>Bdellovibrionota</taxon>
        <taxon>Bdellovibrionia</taxon>
        <taxon>Bdellovibrionales</taxon>
        <taxon>Pseudobdellovibrionaceae</taxon>
        <taxon>Micavibrio</taxon>
    </lineage>
</organism>
<dbReference type="NCBIfam" id="TIGR01635">
    <property type="entry name" value="tail_comp_S"/>
    <property type="match status" value="1"/>
</dbReference>
<proteinExistence type="predicted"/>
<accession>A0A2W5MVB7</accession>
<dbReference type="EMBL" id="QFQB01000060">
    <property type="protein sequence ID" value="PZQ45162.1"/>
    <property type="molecule type" value="Genomic_DNA"/>
</dbReference>
<reference evidence="2 3" key="1">
    <citation type="submission" date="2017-08" db="EMBL/GenBank/DDBJ databases">
        <title>Infants hospitalized years apart are colonized by the same room-sourced microbial strains.</title>
        <authorList>
            <person name="Brooks B."/>
            <person name="Olm M.R."/>
            <person name="Firek B.A."/>
            <person name="Baker R."/>
            <person name="Thomas B.C."/>
            <person name="Morowitz M.J."/>
            <person name="Banfield J.F."/>
        </authorList>
    </citation>
    <scope>NUCLEOTIDE SEQUENCE [LARGE SCALE GENOMIC DNA]</scope>
    <source>
        <strain evidence="2">S2_005_002_R2_29</strain>
    </source>
</reference>
<evidence type="ECO:0000313" key="3">
    <source>
        <dbReference type="Proteomes" id="UP000249417"/>
    </source>
</evidence>
<name>A0A2W5MVB7_9BACT</name>
<feature type="compositionally biased region" description="Basic and acidic residues" evidence="1">
    <location>
        <begin position="44"/>
        <end position="61"/>
    </location>
</feature>
<feature type="region of interest" description="Disordered" evidence="1">
    <location>
        <begin position="41"/>
        <end position="65"/>
    </location>
</feature>
<evidence type="ECO:0000256" key="1">
    <source>
        <dbReference type="SAM" id="MobiDB-lite"/>
    </source>
</evidence>
<protein>
    <submittedName>
        <fullName evidence="2">Phage virion morphogenesis protein</fullName>
    </submittedName>
</protein>
<dbReference type="Pfam" id="PF05069">
    <property type="entry name" value="Phage_tail_S"/>
    <property type="match status" value="1"/>
</dbReference>